<protein>
    <submittedName>
        <fullName evidence="7">NRP2 protein</fullName>
    </submittedName>
</protein>
<dbReference type="InterPro" id="IPR036691">
    <property type="entry name" value="Endo/exonu/phosph_ase_sf"/>
</dbReference>
<evidence type="ECO:0000256" key="2">
    <source>
        <dbReference type="ARBA" id="ARBA00022837"/>
    </source>
</evidence>
<reference evidence="7" key="1">
    <citation type="submission" date="2022-01" db="EMBL/GenBank/DDBJ databases">
        <authorList>
            <person name="Braso-Vives M."/>
        </authorList>
    </citation>
    <scope>NUCLEOTIDE SEQUENCE</scope>
</reference>
<feature type="domain" description="Reverse transcriptase" evidence="6">
    <location>
        <begin position="704"/>
        <end position="970"/>
    </location>
</feature>
<dbReference type="Pfam" id="PF00078">
    <property type="entry name" value="RVT_1"/>
    <property type="match status" value="1"/>
</dbReference>
<dbReference type="SMART" id="SM00231">
    <property type="entry name" value="FA58C"/>
    <property type="match status" value="1"/>
</dbReference>
<dbReference type="PROSITE" id="PS50022">
    <property type="entry name" value="FA58C_3"/>
    <property type="match status" value="1"/>
</dbReference>
<evidence type="ECO:0000313" key="8">
    <source>
        <dbReference type="Proteomes" id="UP000838412"/>
    </source>
</evidence>
<dbReference type="GO" id="GO:0046872">
    <property type="term" value="F:metal ion binding"/>
    <property type="evidence" value="ECO:0007669"/>
    <property type="project" value="UniProtKB-KW"/>
</dbReference>
<keyword evidence="1" id="KW-0479">Metal-binding</keyword>
<feature type="domain" description="F5/8 type C" evidence="5">
    <location>
        <begin position="1"/>
        <end position="137"/>
    </location>
</feature>
<dbReference type="Pfam" id="PF22633">
    <property type="entry name" value="F5_F8_type_C_2"/>
    <property type="match status" value="1"/>
</dbReference>
<evidence type="ECO:0000259" key="6">
    <source>
        <dbReference type="PROSITE" id="PS50878"/>
    </source>
</evidence>
<evidence type="ECO:0000256" key="4">
    <source>
        <dbReference type="SAM" id="MobiDB-lite"/>
    </source>
</evidence>
<dbReference type="SUPFAM" id="SSF49785">
    <property type="entry name" value="Galactose-binding domain-like"/>
    <property type="match status" value="2"/>
</dbReference>
<organism evidence="7 8">
    <name type="scientific">Branchiostoma lanceolatum</name>
    <name type="common">Common lancelet</name>
    <name type="synonym">Amphioxus lanceolatum</name>
    <dbReference type="NCBI Taxonomy" id="7740"/>
    <lineage>
        <taxon>Eukaryota</taxon>
        <taxon>Metazoa</taxon>
        <taxon>Chordata</taxon>
        <taxon>Cephalochordata</taxon>
        <taxon>Leptocardii</taxon>
        <taxon>Amphioxiformes</taxon>
        <taxon>Branchiostomatidae</taxon>
        <taxon>Branchiostoma</taxon>
    </lineage>
</organism>
<evidence type="ECO:0000256" key="1">
    <source>
        <dbReference type="ARBA" id="ARBA00022723"/>
    </source>
</evidence>
<evidence type="ECO:0000256" key="3">
    <source>
        <dbReference type="ARBA" id="ARBA00023157"/>
    </source>
</evidence>
<dbReference type="Pfam" id="PF03372">
    <property type="entry name" value="Exo_endo_phos"/>
    <property type="match status" value="1"/>
</dbReference>
<dbReference type="InterPro" id="IPR000477">
    <property type="entry name" value="RT_dom"/>
</dbReference>
<dbReference type="InterPro" id="IPR043502">
    <property type="entry name" value="DNA/RNA_pol_sf"/>
</dbReference>
<dbReference type="CDD" id="cd01650">
    <property type="entry name" value="RT_nLTR_like"/>
    <property type="match status" value="1"/>
</dbReference>
<evidence type="ECO:0000259" key="5">
    <source>
        <dbReference type="PROSITE" id="PS50022"/>
    </source>
</evidence>
<dbReference type="Proteomes" id="UP000838412">
    <property type="component" value="Unassembled WGS sequence"/>
</dbReference>
<dbReference type="EMBL" id="CAKMNS010000427">
    <property type="protein sequence ID" value="CAH1277622.1"/>
    <property type="molecule type" value="Genomic_DNA"/>
</dbReference>
<dbReference type="SMART" id="SM00607">
    <property type="entry name" value="FTP"/>
    <property type="match status" value="1"/>
</dbReference>
<dbReference type="OrthoDB" id="10037236at2759"/>
<dbReference type="PANTHER" id="PTHR47510:SF3">
    <property type="entry name" value="ENDO_EXONUCLEASE_PHOSPHATASE DOMAIN-CONTAINING PROTEIN"/>
    <property type="match status" value="1"/>
</dbReference>
<name>A0A8S4MPF9_BRALA</name>
<accession>A0A8S4MPF9</accession>
<dbReference type="PROSITE" id="PS01286">
    <property type="entry name" value="FA58C_2"/>
    <property type="match status" value="1"/>
</dbReference>
<dbReference type="PANTHER" id="PTHR47510">
    <property type="entry name" value="REVERSE TRANSCRIPTASE DOMAIN-CONTAINING PROTEIN"/>
    <property type="match status" value="1"/>
</dbReference>
<dbReference type="InterPro" id="IPR006585">
    <property type="entry name" value="FTP1"/>
</dbReference>
<dbReference type="PROSITE" id="PS50878">
    <property type="entry name" value="RT_POL"/>
    <property type="match status" value="1"/>
</dbReference>
<keyword evidence="8" id="KW-1185">Reference proteome</keyword>
<dbReference type="CDD" id="cd00057">
    <property type="entry name" value="FA58C"/>
    <property type="match status" value="1"/>
</dbReference>
<dbReference type="PROSITE" id="PS01285">
    <property type="entry name" value="FA58C_1"/>
    <property type="match status" value="1"/>
</dbReference>
<keyword evidence="2" id="KW-0106">Calcium</keyword>
<dbReference type="SUPFAM" id="SSF56219">
    <property type="entry name" value="DNase I-like"/>
    <property type="match status" value="1"/>
</dbReference>
<feature type="region of interest" description="Disordered" evidence="4">
    <location>
        <begin position="151"/>
        <end position="170"/>
    </location>
</feature>
<dbReference type="InterPro" id="IPR005135">
    <property type="entry name" value="Endo/exonuclease/phosphatase"/>
</dbReference>
<dbReference type="SUPFAM" id="SSF56672">
    <property type="entry name" value="DNA/RNA polymerases"/>
    <property type="match status" value="1"/>
</dbReference>
<dbReference type="Gene3D" id="3.60.10.10">
    <property type="entry name" value="Endonuclease/exonuclease/phosphatase"/>
    <property type="match status" value="1"/>
</dbReference>
<sequence length="1128" mass="125769">MESGAIPNSHITASTEDPGYKAWRGRLNNGKAWQTNTADTDQWLQIDLGSQKVITGIQTQGLWGYHIKSYKLMYSDDASTWVIYGHGQVDRIFDGNSDGTTMVEQTLPTPVTTRYVRINPQIITGRLIRMRVELLGCNEISAALNRLANQSSTASGGVPSRAVDGDDNPMWSEGSCTATAEERDPWWRVDLGTSWSVARVVVTNRKDCCPEQLEGFTVYVGDNSNVTTNPTCGGPQSVGGKGVITVNCGGLTGRYVGIALSGAGRTLTLCEVQVFVETWFTTDLPEEATSIEGYNLFHKDRRDKRGGGVALYIKNCIEAKLVDVGIVGMHDNVECIWTQLQPHWTPRAIPIIYLGILYHPPSANDRHLQYETCQYLIHALDELQKKTPNAGIILCGDFNNLPLQPLLTNHPEMKQVVTKPTRGDATLDLIITNTYNHYHEPEIVAPLANSDHNCIIWKPKVSKPANNKILKKRLRPLRQSDLRAFGSWITNHKWEEVFSAERVNDKCSAFYATLLGAVNRYFPIKTVRLHIQDKPWVTPQLKTMIKERQKAFTEDDLTKWKCLQNKINHTIRSLKKSHYKTKVKHLKSAEPKKWYKAIKDMTGKKGELSIEVPGVPSSSPKAVADAINSHLAAASQQHAPLQLEELPAYLPAQAPAPSVSFWDMLHRLENVKIGKATGSDDISPRIIREFAFELCQPLCNIMNTSLSQGVVPDAWKDADVVPVPKETPPSLTKLRPISLTSIFAKVCEGFVTDWCLRDILPSIDPQQYGSLRGRSTTHYMTLLTHKLLEAADKPGHVTTLVLTDFSRAFDSVHHETAINKLVDLGVRPLLVPWVSSFISGRRQRVRYRGVLSDWQTLTCGVPQGTKLGPLVFLALVNDAVPANETTADAYKYVDDMSLSESRHVTKPAYIQDDMDALAQWTEENSMTLKPSKCKGLLFRFMRNKPPPPEITVGPTQLEVVDFARILGVIMQNNLKWTKHVVMIVGRSSSRLYMLRTLRKQGLDSHDLVLVYIGFVRPVLEYACQVWHPGLTVAESESIERVQKRACPCEARTRPKSSGDLRPTKNRVYNPRMPARILAERSALLGRATGKPLASCASSKIVVEASLNLSAASSDTRTSAELRKFARSP</sequence>
<dbReference type="InterPro" id="IPR000421">
    <property type="entry name" value="FA58C"/>
</dbReference>
<dbReference type="AlphaFoldDB" id="A0A8S4MPF9"/>
<dbReference type="InterPro" id="IPR008979">
    <property type="entry name" value="Galactose-bd-like_sf"/>
</dbReference>
<gene>
    <name evidence="7" type="primary">NRP2</name>
    <name evidence="7" type="ORF">BLAG_LOCUS26356</name>
</gene>
<comment type="caution">
    <text evidence="7">The sequence shown here is derived from an EMBL/GenBank/DDBJ whole genome shotgun (WGS) entry which is preliminary data.</text>
</comment>
<evidence type="ECO:0000313" key="7">
    <source>
        <dbReference type="EMBL" id="CAH1277622.1"/>
    </source>
</evidence>
<keyword evidence="3" id="KW-1015">Disulfide bond</keyword>
<dbReference type="Pfam" id="PF00754">
    <property type="entry name" value="F5_F8_type_C"/>
    <property type="match status" value="1"/>
</dbReference>
<dbReference type="Gene3D" id="2.60.120.260">
    <property type="entry name" value="Galactose-binding domain-like"/>
    <property type="match status" value="2"/>
</dbReference>
<dbReference type="GO" id="GO:0003824">
    <property type="term" value="F:catalytic activity"/>
    <property type="evidence" value="ECO:0007669"/>
    <property type="project" value="InterPro"/>
</dbReference>
<proteinExistence type="predicted"/>